<dbReference type="Gene3D" id="3.40.1620.10">
    <property type="entry name" value="YefM-like domain"/>
    <property type="match status" value="1"/>
</dbReference>
<gene>
    <name evidence="2" type="ORF">CSW64_18935</name>
</gene>
<dbReference type="EMBL" id="CP024201">
    <property type="protein sequence ID" value="ATQ44314.1"/>
    <property type="molecule type" value="Genomic_DNA"/>
</dbReference>
<protein>
    <submittedName>
        <fullName evidence="2">Uncharacterized protein</fullName>
    </submittedName>
</protein>
<organism evidence="2 3">
    <name type="scientific">Caulobacter mirabilis</name>
    <dbReference type="NCBI Taxonomy" id="69666"/>
    <lineage>
        <taxon>Bacteria</taxon>
        <taxon>Pseudomonadati</taxon>
        <taxon>Pseudomonadota</taxon>
        <taxon>Alphaproteobacteria</taxon>
        <taxon>Caulobacterales</taxon>
        <taxon>Caulobacteraceae</taxon>
        <taxon>Caulobacter</taxon>
    </lineage>
</organism>
<keyword evidence="3" id="KW-1185">Reference proteome</keyword>
<dbReference type="SUPFAM" id="SSF143120">
    <property type="entry name" value="YefM-like"/>
    <property type="match status" value="1"/>
</dbReference>
<name>A0A2D2B248_9CAUL</name>
<dbReference type="KEGG" id="cmb:CSW64_18935"/>
<dbReference type="AlphaFoldDB" id="A0A2D2B248"/>
<sequence length="86" mass="9359">MTIQVNIAKATLSDVVDQVQAGEEVILLRDGEPVATVRTTKSKSSATQPRTLGIWDDLGLDIPDSVFLEPDPELEDLMDKPIGPKE</sequence>
<reference evidence="2 3" key="1">
    <citation type="submission" date="2017-10" db="EMBL/GenBank/DDBJ databases">
        <title>Genome sequence of Caulobacter mirabilis FWC38.</title>
        <authorList>
            <person name="Fiebig A."/>
            <person name="Crosson S."/>
        </authorList>
    </citation>
    <scope>NUCLEOTIDE SEQUENCE [LARGE SCALE GENOMIC DNA]</scope>
    <source>
        <strain evidence="2 3">FWC 38</strain>
    </source>
</reference>
<dbReference type="OrthoDB" id="7191106at2"/>
<dbReference type="Proteomes" id="UP000228945">
    <property type="component" value="Chromosome"/>
</dbReference>
<evidence type="ECO:0000313" key="2">
    <source>
        <dbReference type="EMBL" id="ATQ44314.1"/>
    </source>
</evidence>
<evidence type="ECO:0000313" key="3">
    <source>
        <dbReference type="Proteomes" id="UP000228945"/>
    </source>
</evidence>
<comment type="similarity">
    <text evidence="1">Belongs to the phD/YefM antitoxin family.</text>
</comment>
<proteinExistence type="inferred from homology"/>
<dbReference type="InterPro" id="IPR036165">
    <property type="entry name" value="YefM-like_sf"/>
</dbReference>
<dbReference type="RefSeq" id="WP_099623562.1">
    <property type="nucleotide sequence ID" value="NZ_CP024201.1"/>
</dbReference>
<accession>A0A2D2B248</accession>
<evidence type="ECO:0000256" key="1">
    <source>
        <dbReference type="ARBA" id="ARBA00009981"/>
    </source>
</evidence>